<protein>
    <recommendedName>
        <fullName evidence="4">DUF2029 domain-containing protein</fullName>
    </recommendedName>
</protein>
<proteinExistence type="predicted"/>
<sequence length="423" mass="46031">MMGITATILVALGMPTLQGLGDTAFLLTAIPTGILAASAARIEGVDERRAVAIIVIVGLAMRLIALPAPPLLSTDIFRYVWDGMVQGAGINPYRYVPADPALTFLRDEAVYPFINRADYAVTIYPPVAQAFFALVTRVSESALAIKLGLVACEVVTVLAILALLRRLRRPATRLAAYVWHPLTIWEIASQGHVDGLMVALVMLGLWLTLAAQRRYLGTAAVTFAAMVKPFALIVMPALWRPWDWRMILLVPALIASAYLPYLSVGWGVFGFLTTGYVQEEGLASGWGFTLLRLFRESVGEWRYDTAVYVALSLATLGGLALRAGFRQERTPARSLGDINLMVLTLLFLFSPEFPWYFLIAVPFLALVGSWPGWVLTVGGFMLYKVVDTVPSYDVRSAILAGLVAAAAVASRVRSPAGRKESPQ</sequence>
<dbReference type="EMBL" id="JAUSWL010000003">
    <property type="protein sequence ID" value="MDQ0543428.1"/>
    <property type="molecule type" value="Genomic_DNA"/>
</dbReference>
<dbReference type="Pfam" id="PF26314">
    <property type="entry name" value="MptA_B_family"/>
    <property type="match status" value="1"/>
</dbReference>
<keyword evidence="1" id="KW-0472">Membrane</keyword>
<dbReference type="GO" id="GO:0016758">
    <property type="term" value="F:hexosyltransferase activity"/>
    <property type="evidence" value="ECO:0007669"/>
    <property type="project" value="InterPro"/>
</dbReference>
<feature type="transmembrane region" description="Helical" evidence="1">
    <location>
        <begin position="215"/>
        <end position="239"/>
    </location>
</feature>
<evidence type="ECO:0008006" key="4">
    <source>
        <dbReference type="Google" id="ProtNLM"/>
    </source>
</evidence>
<dbReference type="AlphaFoldDB" id="A0AAJ1TT31"/>
<organism evidence="2 3">
    <name type="scientific">Methylobacterium brachiatum</name>
    <dbReference type="NCBI Taxonomy" id="269660"/>
    <lineage>
        <taxon>Bacteria</taxon>
        <taxon>Pseudomonadati</taxon>
        <taxon>Pseudomonadota</taxon>
        <taxon>Alphaproteobacteria</taxon>
        <taxon>Hyphomicrobiales</taxon>
        <taxon>Methylobacteriaceae</taxon>
        <taxon>Methylobacterium</taxon>
    </lineage>
</organism>
<keyword evidence="1" id="KW-1133">Transmembrane helix</keyword>
<feature type="transmembrane region" description="Helical" evidence="1">
    <location>
        <begin position="191"/>
        <end position="209"/>
    </location>
</feature>
<dbReference type="Proteomes" id="UP001223420">
    <property type="component" value="Unassembled WGS sequence"/>
</dbReference>
<feature type="transmembrane region" description="Helical" evidence="1">
    <location>
        <begin position="23"/>
        <end position="42"/>
    </location>
</feature>
<feature type="transmembrane region" description="Helical" evidence="1">
    <location>
        <begin position="332"/>
        <end position="349"/>
    </location>
</feature>
<comment type="caution">
    <text evidence="2">The sequence shown here is derived from an EMBL/GenBank/DDBJ whole genome shotgun (WGS) entry which is preliminary data.</text>
</comment>
<feature type="transmembrane region" description="Helical" evidence="1">
    <location>
        <begin position="49"/>
        <end position="68"/>
    </location>
</feature>
<dbReference type="GO" id="GO:0005886">
    <property type="term" value="C:plasma membrane"/>
    <property type="evidence" value="ECO:0007669"/>
    <property type="project" value="UniProtKB-SubCell"/>
</dbReference>
<feature type="transmembrane region" description="Helical" evidence="1">
    <location>
        <begin position="305"/>
        <end position="325"/>
    </location>
</feature>
<evidence type="ECO:0000256" key="1">
    <source>
        <dbReference type="SAM" id="Phobius"/>
    </source>
</evidence>
<feature type="transmembrane region" description="Helical" evidence="1">
    <location>
        <begin position="246"/>
        <end position="269"/>
    </location>
</feature>
<feature type="transmembrane region" description="Helical" evidence="1">
    <location>
        <begin position="143"/>
        <end position="164"/>
    </location>
</feature>
<keyword evidence="1" id="KW-0812">Transmembrane</keyword>
<evidence type="ECO:0000313" key="3">
    <source>
        <dbReference type="Proteomes" id="UP001223420"/>
    </source>
</evidence>
<gene>
    <name evidence="2" type="ORF">QO001_002354</name>
</gene>
<feature type="transmembrane region" description="Helical" evidence="1">
    <location>
        <begin position="355"/>
        <end position="382"/>
    </location>
</feature>
<dbReference type="RefSeq" id="WP_066925628.1">
    <property type="nucleotide sequence ID" value="NZ_JAJALK010000004.1"/>
</dbReference>
<evidence type="ECO:0000313" key="2">
    <source>
        <dbReference type="EMBL" id="MDQ0543428.1"/>
    </source>
</evidence>
<reference evidence="2" key="1">
    <citation type="submission" date="2023-07" db="EMBL/GenBank/DDBJ databases">
        <title>Genomic Encyclopedia of Type Strains, Phase IV (KMG-IV): sequencing the most valuable type-strain genomes for metagenomic binning, comparative biology and taxonomic classification.</title>
        <authorList>
            <person name="Goeker M."/>
        </authorList>
    </citation>
    <scope>NUCLEOTIDE SEQUENCE</scope>
    <source>
        <strain evidence="2">DSM 19569</strain>
    </source>
</reference>
<accession>A0AAJ1TT31</accession>
<name>A0AAJ1TT31_9HYPH</name>